<dbReference type="HAMAP" id="MF_01894">
    <property type="entry name" value="Smc_prok"/>
    <property type="match status" value="1"/>
</dbReference>
<sequence length="1133" mass="127358">MFLRRIRIYGFKSFAQEVVIELEPGITALVGPNGGGKSNVVDAIRWALGEQRLRDLRAERWDDLLHQGGGGRAGARLAEVSLQFDNQDGEMAAWPESLEVARRYYRSGDAEYLVNGQTVRLKDLTDLFLDSGIGRFSYAIISQGRVEDALLQRPADRLEQLEEAAGVSRYKVRKKETLAHLRETDAKLVRLDDLLQEVGGQIEAVREQAELESRYRDQEARRQDWQRRLMYTEYRRAQDRQTRHRQQVEHWQKERLDLKDQLGQVSDEIQALESTLPAQSAWVQEQVARLAGLRENETALKVQKTEKEGQLGRLGRERELVGQALTETTEREQQLADELDQVEGSEQGSPSVEINVDGAREAFHRAHERWEHAKAARQQCEQKLQTLAQERARLNERLARMQGVLGLGGDEKELVVNLSARQAKCAELQREVDGLAQEAAQLAEERNRLKQLVAKLEQELYGLRRELAGHQARLSALQQLEMDGEGLSVGVRAVLRGHREGQLTGVMGTLQSLIQITDDMTVAVETALGASHQDLVMRSEKEARAAVRFLKTGGVGRATFLPLDTVSGARVPSLEAQRLRQEEGVVGWAADLVECSESVRPAVQHVLGRVLIVQDLDDASRLGPLHRFRYKMVTVDGQIVHAGGAITGGSRVNSRTSGRSRKIEVAELARRVHDDSDVLAQREKVLQTTRDKVEGLDRTLDAVRDQLADRRHQWQELRKTLEAFQQGDNPAMLAAEVRSLQDTEAKAQAQLALLVRDEAAAAQAMDEAEAQFKAAQAAWQRVSQEQREQGLIAERIRSELSRIGGQRQRHQDRLAELLAEESAAGLELAHIQAQLDQIEEQVLQQEAARVERAQDLQKRSERLSTLQARQRVLESEDRKMEHKVEMLQHEIREIEVRFEHYDVPEALEPLTRPQEEEARSEIARITAELQTMGSVVLGSLALYEQLQERAVFLQHERDDVKEAKAELSKTLEEIDQEMKRRVKDTGAKVELAFAQACHQLYGGGDGGFTWAEGDNAGVDLWVRPSGKRPSHLGLLSGGEKALGGIAWLFSLLSVRPSPFVVLDEVEASLDEANAMRFAQYIRGQRQTTQYVVVTHQRETMEAADALWGVASNGQGQSLLVSVRLTEPAEMMQS</sequence>
<dbReference type="Pfam" id="PF02463">
    <property type="entry name" value="SMC_N"/>
    <property type="match status" value="1"/>
</dbReference>
<comment type="domain">
    <text evidence="6">Contains large globular domains required for ATP hydrolysis at each terminus and a third globular domain forming a flexible hinge near the middle of the molecule. These domains are separated by coiled-coil structures.</text>
</comment>
<evidence type="ECO:0000256" key="1">
    <source>
        <dbReference type="ARBA" id="ARBA00022490"/>
    </source>
</evidence>
<evidence type="ECO:0000256" key="4">
    <source>
        <dbReference type="ARBA" id="ARBA00023054"/>
    </source>
</evidence>
<dbReference type="Pfam" id="PF06470">
    <property type="entry name" value="SMC_hinge"/>
    <property type="match status" value="1"/>
</dbReference>
<dbReference type="InterPro" id="IPR036277">
    <property type="entry name" value="SMC_hinge_sf"/>
</dbReference>
<dbReference type="GO" id="GO:0016887">
    <property type="term" value="F:ATP hydrolysis activity"/>
    <property type="evidence" value="ECO:0007669"/>
    <property type="project" value="InterPro"/>
</dbReference>
<dbReference type="PANTHER" id="PTHR43977">
    <property type="entry name" value="STRUCTURAL MAINTENANCE OF CHROMOSOMES PROTEIN 3"/>
    <property type="match status" value="1"/>
</dbReference>
<dbReference type="GO" id="GO:0007059">
    <property type="term" value="P:chromosome segregation"/>
    <property type="evidence" value="ECO:0007669"/>
    <property type="project" value="UniProtKB-UniRule"/>
</dbReference>
<dbReference type="Gene3D" id="3.30.70.1620">
    <property type="match status" value="1"/>
</dbReference>
<feature type="coiled-coil region" evidence="6">
    <location>
        <begin position="758"/>
        <end position="785"/>
    </location>
</feature>
<dbReference type="InterPro" id="IPR024704">
    <property type="entry name" value="SMC"/>
</dbReference>
<keyword evidence="2 6" id="KW-0547">Nucleotide-binding</keyword>
<feature type="domain" description="SMC hinge" evidence="7">
    <location>
        <begin position="504"/>
        <end position="623"/>
    </location>
</feature>
<dbReference type="GO" id="GO:0005694">
    <property type="term" value="C:chromosome"/>
    <property type="evidence" value="ECO:0007669"/>
    <property type="project" value="InterPro"/>
</dbReference>
<keyword evidence="4 6" id="KW-0175">Coiled coil</keyword>
<dbReference type="GO" id="GO:0005737">
    <property type="term" value="C:cytoplasm"/>
    <property type="evidence" value="ECO:0007669"/>
    <property type="project" value="UniProtKB-SubCell"/>
</dbReference>
<dbReference type="Gene3D" id="3.40.50.300">
    <property type="entry name" value="P-loop containing nucleotide triphosphate hydrolases"/>
    <property type="match status" value="2"/>
</dbReference>
<evidence type="ECO:0000256" key="3">
    <source>
        <dbReference type="ARBA" id="ARBA00022840"/>
    </source>
</evidence>
<dbReference type="SUPFAM" id="SSF52540">
    <property type="entry name" value="P-loop containing nucleoside triphosphate hydrolases"/>
    <property type="match status" value="1"/>
</dbReference>
<accession>A0A2T2WHX3</accession>
<dbReference type="PIRSF" id="PIRSF005719">
    <property type="entry name" value="SMC"/>
    <property type="match status" value="1"/>
</dbReference>
<dbReference type="InterPro" id="IPR003395">
    <property type="entry name" value="RecF/RecN/SMC_N"/>
</dbReference>
<evidence type="ECO:0000256" key="6">
    <source>
        <dbReference type="HAMAP-Rule" id="MF_01894"/>
    </source>
</evidence>
<dbReference type="EMBL" id="PXYV01000026">
    <property type="protein sequence ID" value="PSR21834.1"/>
    <property type="molecule type" value="Genomic_DNA"/>
</dbReference>
<dbReference type="Gene3D" id="1.20.1060.20">
    <property type="match status" value="1"/>
</dbReference>
<evidence type="ECO:0000256" key="2">
    <source>
        <dbReference type="ARBA" id="ARBA00022741"/>
    </source>
</evidence>
<comment type="subcellular location">
    <subcellularLocation>
        <location evidence="6">Cytoplasm</location>
    </subcellularLocation>
</comment>
<dbReference type="InterPro" id="IPR027417">
    <property type="entry name" value="P-loop_NTPase"/>
</dbReference>
<comment type="subunit">
    <text evidence="6">Homodimer.</text>
</comment>
<gene>
    <name evidence="6 8" type="primary">smc</name>
    <name evidence="8" type="ORF">C7B45_09085</name>
</gene>
<keyword evidence="5 6" id="KW-0238">DNA-binding</keyword>
<dbReference type="NCBIfam" id="TIGR02168">
    <property type="entry name" value="SMC_prok_B"/>
    <property type="match status" value="1"/>
</dbReference>
<feature type="binding site" evidence="6">
    <location>
        <begin position="32"/>
        <end position="39"/>
    </location>
    <ligand>
        <name>ATP</name>
        <dbReference type="ChEBI" id="CHEBI:30616"/>
    </ligand>
</feature>
<comment type="similarity">
    <text evidence="6">Belongs to the SMC family.</text>
</comment>
<evidence type="ECO:0000256" key="5">
    <source>
        <dbReference type="ARBA" id="ARBA00023125"/>
    </source>
</evidence>
<dbReference type="Proteomes" id="UP000241848">
    <property type="component" value="Unassembled WGS sequence"/>
</dbReference>
<dbReference type="SMART" id="SM00968">
    <property type="entry name" value="SMC_hinge"/>
    <property type="match status" value="1"/>
</dbReference>
<keyword evidence="1 6" id="KW-0963">Cytoplasm</keyword>
<dbReference type="SUPFAM" id="SSF75553">
    <property type="entry name" value="Smc hinge domain"/>
    <property type="match status" value="1"/>
</dbReference>
<feature type="coiled-coil region" evidence="6">
    <location>
        <begin position="943"/>
        <end position="980"/>
    </location>
</feature>
<feature type="coiled-coil region" evidence="6">
    <location>
        <begin position="373"/>
        <end position="473"/>
    </location>
</feature>
<reference evidence="8 9" key="1">
    <citation type="journal article" date="2014" name="BMC Genomics">
        <title>Comparison of environmental and isolate Sulfobacillus genomes reveals diverse carbon, sulfur, nitrogen, and hydrogen metabolisms.</title>
        <authorList>
            <person name="Justice N.B."/>
            <person name="Norman A."/>
            <person name="Brown C.T."/>
            <person name="Singh A."/>
            <person name="Thomas B.C."/>
            <person name="Banfield J.F."/>
        </authorList>
    </citation>
    <scope>NUCLEOTIDE SEQUENCE [LARGE SCALE GENOMIC DNA]</scope>
    <source>
        <strain evidence="8">AMDSBA3</strain>
    </source>
</reference>
<comment type="caution">
    <text evidence="8">The sequence shown here is derived from an EMBL/GenBank/DDBJ whole genome shotgun (WGS) entry which is preliminary data.</text>
</comment>
<dbReference type="InterPro" id="IPR011890">
    <property type="entry name" value="SMC_prok"/>
</dbReference>
<dbReference type="GO" id="GO:0003677">
    <property type="term" value="F:DNA binding"/>
    <property type="evidence" value="ECO:0007669"/>
    <property type="project" value="UniProtKB-UniRule"/>
</dbReference>
<dbReference type="GO" id="GO:0005524">
    <property type="term" value="F:ATP binding"/>
    <property type="evidence" value="ECO:0007669"/>
    <property type="project" value="UniProtKB-UniRule"/>
</dbReference>
<dbReference type="GO" id="GO:0006260">
    <property type="term" value="P:DNA replication"/>
    <property type="evidence" value="ECO:0007669"/>
    <property type="project" value="UniProtKB-UniRule"/>
</dbReference>
<keyword evidence="3 6" id="KW-0067">ATP-binding</keyword>
<evidence type="ECO:0000313" key="8">
    <source>
        <dbReference type="EMBL" id="PSR21834.1"/>
    </source>
</evidence>
<dbReference type="GO" id="GO:0030261">
    <property type="term" value="P:chromosome condensation"/>
    <property type="evidence" value="ECO:0007669"/>
    <property type="project" value="InterPro"/>
</dbReference>
<organism evidence="8 9">
    <name type="scientific">Sulfobacillus acidophilus</name>
    <dbReference type="NCBI Taxonomy" id="53633"/>
    <lineage>
        <taxon>Bacteria</taxon>
        <taxon>Bacillati</taxon>
        <taxon>Bacillota</taxon>
        <taxon>Clostridia</taxon>
        <taxon>Eubacteriales</taxon>
        <taxon>Clostridiales Family XVII. Incertae Sedis</taxon>
        <taxon>Sulfobacillus</taxon>
    </lineage>
</organism>
<protein>
    <recommendedName>
        <fullName evidence="6">Chromosome partition protein Smc</fullName>
    </recommendedName>
</protein>
<dbReference type="AlphaFoldDB" id="A0A2T2WHX3"/>
<evidence type="ECO:0000259" key="7">
    <source>
        <dbReference type="SMART" id="SM00968"/>
    </source>
</evidence>
<proteinExistence type="inferred from homology"/>
<name>A0A2T2WHX3_9FIRM</name>
<comment type="function">
    <text evidence="6">Required for chromosome condensation and partitioning.</text>
</comment>
<evidence type="ECO:0000313" key="9">
    <source>
        <dbReference type="Proteomes" id="UP000241848"/>
    </source>
</evidence>
<dbReference type="GO" id="GO:0007062">
    <property type="term" value="P:sister chromatid cohesion"/>
    <property type="evidence" value="ECO:0007669"/>
    <property type="project" value="InterPro"/>
</dbReference>
<dbReference type="InterPro" id="IPR010935">
    <property type="entry name" value="SMC_hinge"/>
</dbReference>
<feature type="coiled-coil region" evidence="6">
    <location>
        <begin position="208"/>
        <end position="275"/>
    </location>
</feature>